<proteinExistence type="predicted"/>
<evidence type="ECO:0000313" key="2">
    <source>
        <dbReference type="EMBL" id="JAE25279.1"/>
    </source>
</evidence>
<feature type="transmembrane region" description="Helical" evidence="1">
    <location>
        <begin position="7"/>
        <end position="29"/>
    </location>
</feature>
<dbReference type="EMBL" id="GBRH01172617">
    <property type="protein sequence ID" value="JAE25279.1"/>
    <property type="molecule type" value="Transcribed_RNA"/>
</dbReference>
<accession>A0A0A9GPE5</accession>
<reference evidence="2" key="2">
    <citation type="journal article" date="2015" name="Data Brief">
        <title>Shoot transcriptome of the giant reed, Arundo donax.</title>
        <authorList>
            <person name="Barrero R.A."/>
            <person name="Guerrero F.D."/>
            <person name="Moolhuijzen P."/>
            <person name="Goolsby J.A."/>
            <person name="Tidwell J."/>
            <person name="Bellgard S.E."/>
            <person name="Bellgard M.I."/>
        </authorList>
    </citation>
    <scope>NUCLEOTIDE SEQUENCE</scope>
    <source>
        <tissue evidence="2">Shoot tissue taken approximately 20 cm above the soil surface</tissue>
    </source>
</reference>
<keyword evidence="1" id="KW-0472">Membrane</keyword>
<reference evidence="2" key="1">
    <citation type="submission" date="2014-09" db="EMBL/GenBank/DDBJ databases">
        <authorList>
            <person name="Magalhaes I.L.F."/>
            <person name="Oliveira U."/>
            <person name="Santos F.R."/>
            <person name="Vidigal T.H.D.A."/>
            <person name="Brescovit A.D."/>
            <person name="Santos A.J."/>
        </authorList>
    </citation>
    <scope>NUCLEOTIDE SEQUENCE</scope>
    <source>
        <tissue evidence="2">Shoot tissue taken approximately 20 cm above the soil surface</tissue>
    </source>
</reference>
<keyword evidence="1" id="KW-1133">Transmembrane helix</keyword>
<organism evidence="2">
    <name type="scientific">Arundo donax</name>
    <name type="common">Giant reed</name>
    <name type="synonym">Donax arundinaceus</name>
    <dbReference type="NCBI Taxonomy" id="35708"/>
    <lineage>
        <taxon>Eukaryota</taxon>
        <taxon>Viridiplantae</taxon>
        <taxon>Streptophyta</taxon>
        <taxon>Embryophyta</taxon>
        <taxon>Tracheophyta</taxon>
        <taxon>Spermatophyta</taxon>
        <taxon>Magnoliopsida</taxon>
        <taxon>Liliopsida</taxon>
        <taxon>Poales</taxon>
        <taxon>Poaceae</taxon>
        <taxon>PACMAD clade</taxon>
        <taxon>Arundinoideae</taxon>
        <taxon>Arundineae</taxon>
        <taxon>Arundo</taxon>
    </lineage>
</organism>
<keyword evidence="1" id="KW-0812">Transmembrane</keyword>
<sequence>MILDVEGILVSVVVVICAATCFSFSISFVD</sequence>
<protein>
    <submittedName>
        <fullName evidence="2">Uncharacterized protein</fullName>
    </submittedName>
</protein>
<dbReference type="AlphaFoldDB" id="A0A0A9GPE5"/>
<evidence type="ECO:0000256" key="1">
    <source>
        <dbReference type="SAM" id="Phobius"/>
    </source>
</evidence>
<name>A0A0A9GPE5_ARUDO</name>